<proteinExistence type="predicted"/>
<evidence type="ECO:0000256" key="1">
    <source>
        <dbReference type="SAM" id="MobiDB-lite"/>
    </source>
</evidence>
<dbReference type="OrthoDB" id="7650763at2"/>
<dbReference type="Proteomes" id="UP000245293">
    <property type="component" value="Unassembled WGS sequence"/>
</dbReference>
<organism evidence="2 3">
    <name type="scientific">Salibaculum griseiflavum</name>
    <dbReference type="NCBI Taxonomy" id="1914409"/>
    <lineage>
        <taxon>Bacteria</taxon>
        <taxon>Pseudomonadati</taxon>
        <taxon>Pseudomonadota</taxon>
        <taxon>Alphaproteobacteria</taxon>
        <taxon>Rhodobacterales</taxon>
        <taxon>Roseobacteraceae</taxon>
        <taxon>Salibaculum</taxon>
    </lineage>
</organism>
<reference evidence="3" key="1">
    <citation type="submission" date="2018-05" db="EMBL/GenBank/DDBJ databases">
        <authorList>
            <person name="Du Z."/>
            <person name="Wang X."/>
        </authorList>
    </citation>
    <scope>NUCLEOTIDE SEQUENCE [LARGE SCALE GENOMIC DNA]</scope>
    <source>
        <strain evidence="3">WDS4C29</strain>
    </source>
</reference>
<accession>A0A2V1P4C0</accession>
<gene>
    <name evidence="2" type="ORF">DFK10_10900</name>
</gene>
<dbReference type="RefSeq" id="WP_146193261.1">
    <property type="nucleotide sequence ID" value="NZ_QETF01000011.1"/>
</dbReference>
<evidence type="ECO:0000313" key="2">
    <source>
        <dbReference type="EMBL" id="PWG16640.1"/>
    </source>
</evidence>
<dbReference type="AlphaFoldDB" id="A0A2V1P4C0"/>
<evidence type="ECO:0000313" key="3">
    <source>
        <dbReference type="Proteomes" id="UP000245293"/>
    </source>
</evidence>
<feature type="region of interest" description="Disordered" evidence="1">
    <location>
        <begin position="39"/>
        <end position="58"/>
    </location>
</feature>
<name>A0A2V1P4C0_9RHOB</name>
<feature type="compositionally biased region" description="Basic and acidic residues" evidence="1">
    <location>
        <begin position="47"/>
        <end position="58"/>
    </location>
</feature>
<protein>
    <submittedName>
        <fullName evidence="2">Uncharacterized protein</fullName>
    </submittedName>
</protein>
<dbReference type="EMBL" id="QETF01000011">
    <property type="protein sequence ID" value="PWG16640.1"/>
    <property type="molecule type" value="Genomic_DNA"/>
</dbReference>
<keyword evidence="3" id="KW-1185">Reference proteome</keyword>
<comment type="caution">
    <text evidence="2">The sequence shown here is derived from an EMBL/GenBank/DDBJ whole genome shotgun (WGS) entry which is preliminary data.</text>
</comment>
<sequence length="118" mass="13783">MGRPDLEAEIPAPLGDPDDWLFHTLSDITRKLVQDMEAATRQVHAPARPDPRPTIDDDYSRQTWIEAHERLMAHLRRDWGARLHHHYREMLARFPLTPQERANARRLDLSDFGIEIGD</sequence>